<reference evidence="1 2" key="1">
    <citation type="submission" date="2015-03" db="EMBL/GenBank/DDBJ databases">
        <title>Genome assembly of Sandaracinus amylolyticus DSM 53668.</title>
        <authorList>
            <person name="Sharma G."/>
            <person name="Subramanian S."/>
        </authorList>
    </citation>
    <scope>NUCLEOTIDE SEQUENCE [LARGE SCALE GENOMIC DNA]</scope>
    <source>
        <strain evidence="1 2">DSM 53668</strain>
    </source>
</reference>
<evidence type="ECO:0008006" key="3">
    <source>
        <dbReference type="Google" id="ProtNLM"/>
    </source>
</evidence>
<sequence length="208" mass="22855">MTSMRHRATRRARRAGYTLIEVMMALGVLTAGAVGVLGLQQAVMRGNLEARQIATATHIASTWIERLQRDAIGWSRGGPGVVFSATDLVHTRYLNRVPAVGDAPVWFEPVMAAPATERATFDHFGRETAVAADMRFCTNVRLQWVYEGDAMRADVRVWWPRRTASAQTAALQGCSAPDLQTLGTRTRDVGFVYASTVIRWTPVPGAAR</sequence>
<name>A0A0F6YFZ9_9BACT</name>
<evidence type="ECO:0000313" key="1">
    <source>
        <dbReference type="EMBL" id="AKF03263.1"/>
    </source>
</evidence>
<protein>
    <recommendedName>
        <fullName evidence="3">Type IV fimbrial biogenesis protein PilV</fullName>
    </recommendedName>
</protein>
<dbReference type="EMBL" id="CP011125">
    <property type="protein sequence ID" value="AKF03263.1"/>
    <property type="molecule type" value="Genomic_DNA"/>
</dbReference>
<dbReference type="NCBIfam" id="TIGR02532">
    <property type="entry name" value="IV_pilin_GFxxxE"/>
    <property type="match status" value="1"/>
</dbReference>
<proteinExistence type="predicted"/>
<accession>A0A0F6YFZ9</accession>
<dbReference type="AlphaFoldDB" id="A0A0F6YFZ9"/>
<keyword evidence="2" id="KW-1185">Reference proteome</keyword>
<gene>
    <name evidence="1" type="ORF">DB32_000412</name>
</gene>
<dbReference type="KEGG" id="samy:DB32_000412"/>
<dbReference type="PROSITE" id="PS00409">
    <property type="entry name" value="PROKAR_NTER_METHYL"/>
    <property type="match status" value="1"/>
</dbReference>
<dbReference type="Pfam" id="PF07963">
    <property type="entry name" value="N_methyl"/>
    <property type="match status" value="1"/>
</dbReference>
<dbReference type="STRING" id="927083.DB32_000412"/>
<dbReference type="Proteomes" id="UP000034883">
    <property type="component" value="Chromosome"/>
</dbReference>
<dbReference type="RefSeq" id="WP_053230717.1">
    <property type="nucleotide sequence ID" value="NZ_CP011125.1"/>
</dbReference>
<evidence type="ECO:0000313" key="2">
    <source>
        <dbReference type="Proteomes" id="UP000034883"/>
    </source>
</evidence>
<organism evidence="1 2">
    <name type="scientific">Sandaracinus amylolyticus</name>
    <dbReference type="NCBI Taxonomy" id="927083"/>
    <lineage>
        <taxon>Bacteria</taxon>
        <taxon>Pseudomonadati</taxon>
        <taxon>Myxococcota</taxon>
        <taxon>Polyangia</taxon>
        <taxon>Polyangiales</taxon>
        <taxon>Sandaracinaceae</taxon>
        <taxon>Sandaracinus</taxon>
    </lineage>
</organism>
<dbReference type="InterPro" id="IPR012902">
    <property type="entry name" value="N_methyl_site"/>
</dbReference>